<dbReference type="InterPro" id="IPR016702">
    <property type="entry name" value="ATP5MG_metazoa"/>
</dbReference>
<evidence type="ECO:0000256" key="3">
    <source>
        <dbReference type="ARBA" id="ARBA00022448"/>
    </source>
</evidence>
<keyword evidence="3 10" id="KW-0813">Transport</keyword>
<dbReference type="Proteomes" id="UP000887565">
    <property type="component" value="Unplaced"/>
</dbReference>
<keyword evidence="7 10" id="KW-0496">Mitochondrion</keyword>
<comment type="similarity">
    <text evidence="2 10">Belongs to the ATPase g subunit family.</text>
</comment>
<dbReference type="Pfam" id="PF04718">
    <property type="entry name" value="ATP-synt_G"/>
    <property type="match status" value="1"/>
</dbReference>
<evidence type="ECO:0000256" key="6">
    <source>
        <dbReference type="ARBA" id="ARBA00023065"/>
    </source>
</evidence>
<keyword evidence="9 10" id="KW-0066">ATP synthesis</keyword>
<protein>
    <recommendedName>
        <fullName evidence="10">ATP synthase subunit g</fullName>
        <shortName evidence="10">ATPase subunit g</shortName>
    </recommendedName>
</protein>
<dbReference type="GO" id="GO:0031966">
    <property type="term" value="C:mitochondrial membrane"/>
    <property type="evidence" value="ECO:0007669"/>
    <property type="project" value="UniProtKB-SubCell"/>
</dbReference>
<evidence type="ECO:0000313" key="11">
    <source>
        <dbReference type="Proteomes" id="UP000887565"/>
    </source>
</evidence>
<comment type="subcellular location">
    <subcellularLocation>
        <location evidence="1">Mitochondrion membrane</location>
    </subcellularLocation>
</comment>
<evidence type="ECO:0000313" key="12">
    <source>
        <dbReference type="WBParaSite" id="nRc.2.0.1.t00878-RA"/>
    </source>
</evidence>
<sequence>MAQNVQKFATLALDFSKAKLTTFVKYARVEMKPPTPGEFPEVIRGFRNVVSGYRTGRWRQLTVREAWVNTLVATEVLMWFFVGEIIGRRRIAGYFIPA</sequence>
<keyword evidence="4 10" id="KW-0138">CF(0)</keyword>
<evidence type="ECO:0000256" key="7">
    <source>
        <dbReference type="ARBA" id="ARBA00023128"/>
    </source>
</evidence>
<evidence type="ECO:0000256" key="1">
    <source>
        <dbReference type="ARBA" id="ARBA00004325"/>
    </source>
</evidence>
<evidence type="ECO:0000256" key="8">
    <source>
        <dbReference type="ARBA" id="ARBA00023136"/>
    </source>
</evidence>
<dbReference type="PANTHER" id="PTHR12386">
    <property type="entry name" value="ATP SYNTHASE SUBUNIT"/>
    <property type="match status" value="1"/>
</dbReference>
<accession>A0A915HGY5</accession>
<dbReference type="GO" id="GO:0015986">
    <property type="term" value="P:proton motive force-driven ATP synthesis"/>
    <property type="evidence" value="ECO:0007669"/>
    <property type="project" value="UniProtKB-UniRule"/>
</dbReference>
<dbReference type="AlphaFoldDB" id="A0A915HGY5"/>
<organism evidence="11 12">
    <name type="scientific">Romanomermis culicivorax</name>
    <name type="common">Nematode worm</name>
    <dbReference type="NCBI Taxonomy" id="13658"/>
    <lineage>
        <taxon>Eukaryota</taxon>
        <taxon>Metazoa</taxon>
        <taxon>Ecdysozoa</taxon>
        <taxon>Nematoda</taxon>
        <taxon>Enoplea</taxon>
        <taxon>Dorylaimia</taxon>
        <taxon>Mermithida</taxon>
        <taxon>Mermithoidea</taxon>
        <taxon>Mermithidae</taxon>
        <taxon>Romanomermis</taxon>
    </lineage>
</organism>
<dbReference type="PIRSF" id="PIRSF017835">
    <property type="entry name" value="ATP-synth_g_mitoch_animal"/>
    <property type="match status" value="1"/>
</dbReference>
<reference evidence="12" key="1">
    <citation type="submission" date="2022-11" db="UniProtKB">
        <authorList>
            <consortium name="WormBaseParasite"/>
        </authorList>
    </citation>
    <scope>IDENTIFICATION</scope>
</reference>
<dbReference type="GO" id="GO:0045259">
    <property type="term" value="C:proton-transporting ATP synthase complex"/>
    <property type="evidence" value="ECO:0007669"/>
    <property type="project" value="UniProtKB-UniRule"/>
</dbReference>
<dbReference type="InterPro" id="IPR006808">
    <property type="entry name" value="ATP_synth_F0_gsu_mt"/>
</dbReference>
<dbReference type="WBParaSite" id="nRc.2.0.1.t00878-RA">
    <property type="protein sequence ID" value="nRc.2.0.1.t00878-RA"/>
    <property type="gene ID" value="nRc.2.0.1.g00878"/>
</dbReference>
<keyword evidence="8 10" id="KW-0472">Membrane</keyword>
<evidence type="ECO:0000256" key="10">
    <source>
        <dbReference type="PIRNR" id="PIRNR017835"/>
    </source>
</evidence>
<keyword evidence="6 10" id="KW-0406">Ion transport</keyword>
<evidence type="ECO:0000256" key="5">
    <source>
        <dbReference type="ARBA" id="ARBA00022781"/>
    </source>
</evidence>
<evidence type="ECO:0000256" key="2">
    <source>
        <dbReference type="ARBA" id="ARBA00005699"/>
    </source>
</evidence>
<evidence type="ECO:0000256" key="4">
    <source>
        <dbReference type="ARBA" id="ARBA00022547"/>
    </source>
</evidence>
<keyword evidence="5 10" id="KW-0375">Hydrogen ion transport</keyword>
<dbReference type="GO" id="GO:0015078">
    <property type="term" value="F:proton transmembrane transporter activity"/>
    <property type="evidence" value="ECO:0007669"/>
    <property type="project" value="UniProtKB-UniRule"/>
</dbReference>
<evidence type="ECO:0000256" key="9">
    <source>
        <dbReference type="ARBA" id="ARBA00023310"/>
    </source>
</evidence>
<name>A0A915HGY5_ROMCU</name>
<proteinExistence type="inferred from homology"/>
<keyword evidence="11" id="KW-1185">Reference proteome</keyword>
<dbReference type="OMA" id="MWFYIRE"/>